<name>A0A2P6MEN4_ALKUR</name>
<accession>A0A2P6MEN4</accession>
<protein>
    <submittedName>
        <fullName evidence="1">DUF2225 domain-containing protein</fullName>
    </submittedName>
</protein>
<comment type="caution">
    <text evidence="1">The sequence shown here is derived from an EMBL/GenBank/DDBJ whole genome shotgun (WGS) entry which is preliminary data.</text>
</comment>
<reference evidence="1 2" key="1">
    <citation type="submission" date="2018-03" db="EMBL/GenBank/DDBJ databases">
        <title>Bacillus urumqiensis sp. nov., a moderately haloalkaliphilic bacterium isolated from a salt lake.</title>
        <authorList>
            <person name="Zhao B."/>
            <person name="Liao Z."/>
        </authorList>
    </citation>
    <scope>NUCLEOTIDE SEQUENCE [LARGE SCALE GENOMIC DNA]</scope>
    <source>
        <strain evidence="1 2">BZ-SZ-XJ18</strain>
    </source>
</reference>
<dbReference type="Pfam" id="PF09986">
    <property type="entry name" value="DUF2225"/>
    <property type="match status" value="1"/>
</dbReference>
<dbReference type="Proteomes" id="UP000243650">
    <property type="component" value="Unassembled WGS sequence"/>
</dbReference>
<evidence type="ECO:0000313" key="2">
    <source>
        <dbReference type="Proteomes" id="UP000243650"/>
    </source>
</evidence>
<keyword evidence="2" id="KW-1185">Reference proteome</keyword>
<proteinExistence type="predicted"/>
<sequence length="232" mass="26468">MSMSDAVTPFYPVQISCGMCQSSYKTMQIRSRFLRVKEVHADFSRTFKDPSIDPLLYEVSVCSKCGYASTATFLPVRKADVIERFAEEAASKWEPRDFGGERTEIQAVHCWKLALYCASFSEQPHAVTAGAALKLHWMLQRTAEGETENGRFLRLAASEYEASYMSGDFQDTDMDELTLLFLLGETNRQLEEAQKAGTYFSKIFQHKEKDLHPALVERAREQWQETRTTSKA</sequence>
<organism evidence="1 2">
    <name type="scientific">Alkalicoccus urumqiensis</name>
    <name type="common">Bacillus urumqiensis</name>
    <dbReference type="NCBI Taxonomy" id="1548213"/>
    <lineage>
        <taxon>Bacteria</taxon>
        <taxon>Bacillati</taxon>
        <taxon>Bacillota</taxon>
        <taxon>Bacilli</taxon>
        <taxon>Bacillales</taxon>
        <taxon>Bacillaceae</taxon>
        <taxon>Alkalicoccus</taxon>
    </lineage>
</organism>
<dbReference type="AlphaFoldDB" id="A0A2P6MEN4"/>
<dbReference type="EMBL" id="PVNS01000013">
    <property type="protein sequence ID" value="PRO64710.1"/>
    <property type="molecule type" value="Genomic_DNA"/>
</dbReference>
<dbReference type="InterPro" id="IPR018708">
    <property type="entry name" value="DUF2225"/>
</dbReference>
<dbReference type="OrthoDB" id="9780343at2"/>
<evidence type="ECO:0000313" key="1">
    <source>
        <dbReference type="EMBL" id="PRO64710.1"/>
    </source>
</evidence>
<gene>
    <name evidence="1" type="ORF">C6I21_13470</name>
</gene>